<evidence type="ECO:0000313" key="1">
    <source>
        <dbReference type="EMBL" id="CAL1407237.1"/>
    </source>
</evidence>
<reference evidence="1 2" key="1">
    <citation type="submission" date="2024-04" db="EMBL/GenBank/DDBJ databases">
        <authorList>
            <person name="Fracassetti M."/>
        </authorList>
    </citation>
    <scope>NUCLEOTIDE SEQUENCE [LARGE SCALE GENOMIC DNA]</scope>
</reference>
<accession>A0AAV2GAA3</accession>
<keyword evidence="2" id="KW-1185">Reference proteome</keyword>
<gene>
    <name evidence="1" type="ORF">LTRI10_LOCUS46916</name>
</gene>
<dbReference type="AlphaFoldDB" id="A0AAV2GAA3"/>
<dbReference type="Proteomes" id="UP001497516">
    <property type="component" value="Chromosome 8"/>
</dbReference>
<protein>
    <submittedName>
        <fullName evidence="1">Uncharacterized protein</fullName>
    </submittedName>
</protein>
<sequence>MPNLTSLACTFHYTVAPVCFTHLTVAQIGQFMKFDDLSEKSSEVMTSARVAALPELPRLHENIQATMFFC</sequence>
<dbReference type="EMBL" id="OZ034821">
    <property type="protein sequence ID" value="CAL1407237.1"/>
    <property type="molecule type" value="Genomic_DNA"/>
</dbReference>
<evidence type="ECO:0000313" key="2">
    <source>
        <dbReference type="Proteomes" id="UP001497516"/>
    </source>
</evidence>
<organism evidence="1 2">
    <name type="scientific">Linum trigynum</name>
    <dbReference type="NCBI Taxonomy" id="586398"/>
    <lineage>
        <taxon>Eukaryota</taxon>
        <taxon>Viridiplantae</taxon>
        <taxon>Streptophyta</taxon>
        <taxon>Embryophyta</taxon>
        <taxon>Tracheophyta</taxon>
        <taxon>Spermatophyta</taxon>
        <taxon>Magnoliopsida</taxon>
        <taxon>eudicotyledons</taxon>
        <taxon>Gunneridae</taxon>
        <taxon>Pentapetalae</taxon>
        <taxon>rosids</taxon>
        <taxon>fabids</taxon>
        <taxon>Malpighiales</taxon>
        <taxon>Linaceae</taxon>
        <taxon>Linum</taxon>
    </lineage>
</organism>
<proteinExistence type="predicted"/>
<name>A0AAV2GAA3_9ROSI</name>